<accession>A0A845Q799</accession>
<dbReference type="InterPro" id="IPR007078">
    <property type="entry name" value="Haem_export_protD_CcmD"/>
</dbReference>
<evidence type="ECO:0000313" key="13">
    <source>
        <dbReference type="EMBL" id="NBG94217.1"/>
    </source>
</evidence>
<name>A0A845Q799_9HYPH</name>
<dbReference type="GeneID" id="300656273"/>
<evidence type="ECO:0000256" key="5">
    <source>
        <dbReference type="ARBA" id="ARBA00022448"/>
    </source>
</evidence>
<keyword evidence="11 12" id="KW-0472">Membrane</keyword>
<dbReference type="NCBIfam" id="TIGR03141">
    <property type="entry name" value="cytochro_ccmD"/>
    <property type="match status" value="1"/>
</dbReference>
<comment type="subcellular location">
    <subcellularLocation>
        <location evidence="2 12">Cell inner membrane</location>
        <topology evidence="2 12">Single-pass membrane protein</topology>
    </subcellularLocation>
</comment>
<keyword evidence="6 12" id="KW-1003">Cell membrane</keyword>
<feature type="transmembrane region" description="Helical" evidence="12">
    <location>
        <begin position="12"/>
        <end position="33"/>
    </location>
</feature>
<dbReference type="RefSeq" id="WP_036263110.1">
    <property type="nucleotide sequence ID" value="NZ_BMHN01000001.1"/>
</dbReference>
<evidence type="ECO:0000256" key="2">
    <source>
        <dbReference type="ARBA" id="ARBA00004377"/>
    </source>
</evidence>
<sequence length="61" mass="6646">MADFFYMDGYAAFIWPAYGITALVTLGLVVWALRTHKAARARVAALEAQAQGQSQPGRETS</sequence>
<dbReference type="GO" id="GO:0015886">
    <property type="term" value="P:heme transport"/>
    <property type="evidence" value="ECO:0007669"/>
    <property type="project" value="InterPro"/>
</dbReference>
<organism evidence="13 14">
    <name type="scientific">Pyruvatibacter mobilis</name>
    <dbReference type="NCBI Taxonomy" id="1712261"/>
    <lineage>
        <taxon>Bacteria</taxon>
        <taxon>Pseudomonadati</taxon>
        <taxon>Pseudomonadota</taxon>
        <taxon>Alphaproteobacteria</taxon>
        <taxon>Hyphomicrobiales</taxon>
        <taxon>Parvibaculaceae</taxon>
        <taxon>Pyruvatibacter</taxon>
    </lineage>
</organism>
<evidence type="ECO:0000256" key="1">
    <source>
        <dbReference type="ARBA" id="ARBA00002442"/>
    </source>
</evidence>
<comment type="function">
    <text evidence="1 12">Required for the export of heme to the periplasm for the biogenesis of c-type cytochromes.</text>
</comment>
<dbReference type="AlphaFoldDB" id="A0A845Q799"/>
<evidence type="ECO:0000256" key="4">
    <source>
        <dbReference type="ARBA" id="ARBA00016461"/>
    </source>
</evidence>
<dbReference type="GO" id="GO:0005886">
    <property type="term" value="C:plasma membrane"/>
    <property type="evidence" value="ECO:0007669"/>
    <property type="project" value="UniProtKB-SubCell"/>
</dbReference>
<dbReference type="Proteomes" id="UP000470384">
    <property type="component" value="Unassembled WGS sequence"/>
</dbReference>
<keyword evidence="14" id="KW-1185">Reference proteome</keyword>
<evidence type="ECO:0000313" key="14">
    <source>
        <dbReference type="Proteomes" id="UP000470384"/>
    </source>
</evidence>
<gene>
    <name evidence="13" type="primary">ccmD</name>
    <name evidence="13" type="ORF">GTQ45_00560</name>
</gene>
<protein>
    <recommendedName>
        <fullName evidence="4 12">Heme exporter protein D</fullName>
    </recommendedName>
</protein>
<keyword evidence="9 12" id="KW-0201">Cytochrome c-type biogenesis</keyword>
<comment type="caution">
    <text evidence="13">The sequence shown here is derived from an EMBL/GenBank/DDBJ whole genome shotgun (WGS) entry which is preliminary data.</text>
</comment>
<proteinExistence type="inferred from homology"/>
<evidence type="ECO:0000256" key="8">
    <source>
        <dbReference type="ARBA" id="ARBA00022692"/>
    </source>
</evidence>
<keyword evidence="8 12" id="KW-0812">Transmembrane</keyword>
<evidence type="ECO:0000256" key="3">
    <source>
        <dbReference type="ARBA" id="ARBA00008741"/>
    </source>
</evidence>
<evidence type="ECO:0000256" key="12">
    <source>
        <dbReference type="RuleBase" id="RU363101"/>
    </source>
</evidence>
<evidence type="ECO:0000256" key="9">
    <source>
        <dbReference type="ARBA" id="ARBA00022748"/>
    </source>
</evidence>
<evidence type="ECO:0000256" key="11">
    <source>
        <dbReference type="ARBA" id="ARBA00023136"/>
    </source>
</evidence>
<evidence type="ECO:0000256" key="6">
    <source>
        <dbReference type="ARBA" id="ARBA00022475"/>
    </source>
</evidence>
<keyword evidence="7 12" id="KW-0997">Cell inner membrane</keyword>
<dbReference type="OrthoDB" id="9815607at2"/>
<dbReference type="Pfam" id="PF04995">
    <property type="entry name" value="CcmD"/>
    <property type="match status" value="1"/>
</dbReference>
<comment type="similarity">
    <text evidence="3 12">Belongs to the CcmD/CycX/HelD family.</text>
</comment>
<reference evidence="13 14" key="1">
    <citation type="journal article" date="2016" name="Int. J. Syst. Evol. Microbiol.">
        <title>Pyruvatibacter mobilis gen. nov., sp. nov., a marine bacterium from the culture broth of Picochlorum sp. 122.</title>
        <authorList>
            <person name="Wang G."/>
            <person name="Tang M."/>
            <person name="Wu H."/>
            <person name="Dai S."/>
            <person name="Li T."/>
            <person name="Chen C."/>
            <person name="He H."/>
            <person name="Fan J."/>
            <person name="Xiang W."/>
            <person name="Li X."/>
        </authorList>
    </citation>
    <scope>NUCLEOTIDE SEQUENCE [LARGE SCALE GENOMIC DNA]</scope>
    <source>
        <strain evidence="13 14">GYP-11</strain>
    </source>
</reference>
<dbReference type="GO" id="GO:0017004">
    <property type="term" value="P:cytochrome complex assembly"/>
    <property type="evidence" value="ECO:0007669"/>
    <property type="project" value="UniProtKB-KW"/>
</dbReference>
<keyword evidence="5 12" id="KW-0813">Transport</keyword>
<evidence type="ECO:0000256" key="10">
    <source>
        <dbReference type="ARBA" id="ARBA00022989"/>
    </source>
</evidence>
<evidence type="ECO:0000256" key="7">
    <source>
        <dbReference type="ARBA" id="ARBA00022519"/>
    </source>
</evidence>
<keyword evidence="10 12" id="KW-1133">Transmembrane helix</keyword>
<dbReference type="EMBL" id="WXYQ01000001">
    <property type="protein sequence ID" value="NBG94217.1"/>
    <property type="molecule type" value="Genomic_DNA"/>
</dbReference>